<proteinExistence type="predicted"/>
<protein>
    <submittedName>
        <fullName evidence="1">Uncharacterized protein</fullName>
    </submittedName>
</protein>
<dbReference type="EMBL" id="DRYQ01000009">
    <property type="protein sequence ID" value="HHQ49851.1"/>
    <property type="molecule type" value="Genomic_DNA"/>
</dbReference>
<reference evidence="1" key="1">
    <citation type="journal article" date="2020" name="mSystems">
        <title>Genome- and Community-Level Interaction Insights into Carbon Utilization and Element Cycling Functions of Hydrothermarchaeota in Hydrothermal Sediment.</title>
        <authorList>
            <person name="Zhou Z."/>
            <person name="Liu Y."/>
            <person name="Xu W."/>
            <person name="Pan J."/>
            <person name="Luo Z.H."/>
            <person name="Li M."/>
        </authorList>
    </citation>
    <scope>NUCLEOTIDE SEQUENCE [LARGE SCALE GENOMIC DNA]</scope>
    <source>
        <strain evidence="1">SpSt-1105</strain>
    </source>
</reference>
<gene>
    <name evidence="1" type="ORF">ENM66_00655</name>
</gene>
<sequence>MHEGIMYFNSISASHLRYKSFEGFPPALPSIKIKHVAGEGVEIDIRIERLKRIESWLRDLKSKIENYDIANCKVYADCD</sequence>
<evidence type="ECO:0000313" key="1">
    <source>
        <dbReference type="EMBL" id="HHQ49851.1"/>
    </source>
</evidence>
<dbReference type="AlphaFoldDB" id="A0A7J3Z5C4"/>
<name>A0A7J3Z5C4_9CREN</name>
<organism evidence="1">
    <name type="scientific">Ignisphaera aggregans</name>
    <dbReference type="NCBI Taxonomy" id="334771"/>
    <lineage>
        <taxon>Archaea</taxon>
        <taxon>Thermoproteota</taxon>
        <taxon>Thermoprotei</taxon>
        <taxon>Desulfurococcales</taxon>
        <taxon>Desulfurococcaceae</taxon>
        <taxon>Ignisphaera</taxon>
    </lineage>
</organism>
<accession>A0A7J3Z5C4</accession>
<comment type="caution">
    <text evidence="1">The sequence shown here is derived from an EMBL/GenBank/DDBJ whole genome shotgun (WGS) entry which is preliminary data.</text>
</comment>